<dbReference type="AlphaFoldDB" id="A0AB34IW71"/>
<gene>
    <name evidence="2" type="ORF">AB1Y20_004315</name>
</gene>
<protein>
    <submittedName>
        <fullName evidence="2">Uncharacterized protein</fullName>
    </submittedName>
</protein>
<evidence type="ECO:0000313" key="3">
    <source>
        <dbReference type="Proteomes" id="UP001515480"/>
    </source>
</evidence>
<feature type="compositionally biased region" description="Basic residues" evidence="1">
    <location>
        <begin position="216"/>
        <end position="225"/>
    </location>
</feature>
<comment type="caution">
    <text evidence="2">The sequence shown here is derived from an EMBL/GenBank/DDBJ whole genome shotgun (WGS) entry which is preliminary data.</text>
</comment>
<accession>A0AB34IW71</accession>
<reference evidence="2 3" key="1">
    <citation type="journal article" date="2024" name="Science">
        <title>Giant polyketide synthase enzymes in the biosynthesis of giant marine polyether toxins.</title>
        <authorList>
            <person name="Fallon T.R."/>
            <person name="Shende V.V."/>
            <person name="Wierzbicki I.H."/>
            <person name="Pendleton A.L."/>
            <person name="Watervoot N.F."/>
            <person name="Auber R.P."/>
            <person name="Gonzalez D.J."/>
            <person name="Wisecaver J.H."/>
            <person name="Moore B.S."/>
        </authorList>
    </citation>
    <scope>NUCLEOTIDE SEQUENCE [LARGE SCALE GENOMIC DNA]</scope>
    <source>
        <strain evidence="2 3">12B1</strain>
    </source>
</reference>
<dbReference type="Proteomes" id="UP001515480">
    <property type="component" value="Unassembled WGS sequence"/>
</dbReference>
<name>A0AB34IW71_PRYPA</name>
<dbReference type="EMBL" id="JBGBPQ010000016">
    <property type="protein sequence ID" value="KAL1508195.1"/>
    <property type="molecule type" value="Genomic_DNA"/>
</dbReference>
<feature type="region of interest" description="Disordered" evidence="1">
    <location>
        <begin position="203"/>
        <end position="225"/>
    </location>
</feature>
<keyword evidence="3" id="KW-1185">Reference proteome</keyword>
<sequence>MEHEAGSRPSLSERTEANAWLRKQRHRRGHQRMRWLPVVATVVRVLGAGAPVEGAHTRRRPELSAAASARCSWCSFLSVASDPAPQADAHTYYRPARRTCAKHLACCAAILSACASCSPRRRARRSDAHGATQRTWNRVRSASSVRRGWVASVQDRLLDQVLLLGSRREASTERTDCREETAVAKRSGELEVDQGHVHRAGVRWRGGSMSGSGRRTPVKSHKCEK</sequence>
<evidence type="ECO:0000256" key="1">
    <source>
        <dbReference type="SAM" id="MobiDB-lite"/>
    </source>
</evidence>
<evidence type="ECO:0000313" key="2">
    <source>
        <dbReference type="EMBL" id="KAL1508195.1"/>
    </source>
</evidence>
<proteinExistence type="predicted"/>
<feature type="compositionally biased region" description="Low complexity" evidence="1">
    <location>
        <begin position="203"/>
        <end position="215"/>
    </location>
</feature>
<organism evidence="2 3">
    <name type="scientific">Prymnesium parvum</name>
    <name type="common">Toxic golden alga</name>
    <dbReference type="NCBI Taxonomy" id="97485"/>
    <lineage>
        <taxon>Eukaryota</taxon>
        <taxon>Haptista</taxon>
        <taxon>Haptophyta</taxon>
        <taxon>Prymnesiophyceae</taxon>
        <taxon>Prymnesiales</taxon>
        <taxon>Prymnesiaceae</taxon>
        <taxon>Prymnesium</taxon>
    </lineage>
</organism>